<protein>
    <submittedName>
        <fullName evidence="1">Uncharacterized protein</fullName>
    </submittedName>
</protein>
<organism evidence="1 2">
    <name type="scientific">Paenibacillus solisilvae</name>
    <dbReference type="NCBI Taxonomy" id="2486751"/>
    <lineage>
        <taxon>Bacteria</taxon>
        <taxon>Bacillati</taxon>
        <taxon>Bacillota</taxon>
        <taxon>Bacilli</taxon>
        <taxon>Bacillales</taxon>
        <taxon>Paenibacillaceae</taxon>
        <taxon>Paenibacillus</taxon>
    </lineage>
</organism>
<accession>A0ABW0VYN3</accession>
<dbReference type="Proteomes" id="UP001596047">
    <property type="component" value="Unassembled WGS sequence"/>
</dbReference>
<reference evidence="2" key="1">
    <citation type="journal article" date="2019" name="Int. J. Syst. Evol. Microbiol.">
        <title>The Global Catalogue of Microorganisms (GCM) 10K type strain sequencing project: providing services to taxonomists for standard genome sequencing and annotation.</title>
        <authorList>
            <consortium name="The Broad Institute Genomics Platform"/>
            <consortium name="The Broad Institute Genome Sequencing Center for Infectious Disease"/>
            <person name="Wu L."/>
            <person name="Ma J."/>
        </authorList>
    </citation>
    <scope>NUCLEOTIDE SEQUENCE [LARGE SCALE GENOMIC DNA]</scope>
    <source>
        <strain evidence="2">CGMCC 1.3240</strain>
    </source>
</reference>
<comment type="caution">
    <text evidence="1">The sequence shown here is derived from an EMBL/GenBank/DDBJ whole genome shotgun (WGS) entry which is preliminary data.</text>
</comment>
<name>A0ABW0VYN3_9BACL</name>
<keyword evidence="2" id="KW-1185">Reference proteome</keyword>
<evidence type="ECO:0000313" key="2">
    <source>
        <dbReference type="Proteomes" id="UP001596047"/>
    </source>
</evidence>
<evidence type="ECO:0000313" key="1">
    <source>
        <dbReference type="EMBL" id="MFC5649834.1"/>
    </source>
</evidence>
<gene>
    <name evidence="1" type="ORF">ACFPYJ_12010</name>
</gene>
<dbReference type="EMBL" id="JBHSOW010000042">
    <property type="protein sequence ID" value="MFC5649834.1"/>
    <property type="molecule type" value="Genomic_DNA"/>
</dbReference>
<sequence length="147" mass="15897">MMKRIHMIVCSVLLAGLLSGLWAGEGRLSAMTAASAAPTDPGGFPDDIPIPDGAMQVDIPQGFKVENGRRSKLVSYSVKTTMVRIERLYKEYLRIKGYNEDVNKPGDKAMTLSGSLNETTLSIAASVDANDGTIVHVRITWTSARIT</sequence>
<proteinExistence type="predicted"/>
<dbReference type="RefSeq" id="WP_379188383.1">
    <property type="nucleotide sequence ID" value="NZ_JBHSOW010000042.1"/>
</dbReference>